<gene>
    <name evidence="2" type="ORF">S01H1_81926</name>
</gene>
<dbReference type="AlphaFoldDB" id="X0YG49"/>
<dbReference type="SUPFAM" id="SSF159774">
    <property type="entry name" value="YerB-like"/>
    <property type="match status" value="1"/>
</dbReference>
<evidence type="ECO:0000313" key="2">
    <source>
        <dbReference type="EMBL" id="GAG46197.1"/>
    </source>
</evidence>
<comment type="caution">
    <text evidence="2">The sequence shown here is derived from an EMBL/GenBank/DDBJ whole genome shotgun (WGS) entry which is preliminary data.</text>
</comment>
<feature type="non-terminal residue" evidence="2">
    <location>
        <position position="1"/>
    </location>
</feature>
<feature type="domain" description="DUF3048" evidence="1">
    <location>
        <begin position="6"/>
        <end position="116"/>
    </location>
</feature>
<reference evidence="2" key="1">
    <citation type="journal article" date="2014" name="Front. Microbiol.">
        <title>High frequency of phylogenetically diverse reductive dehalogenase-homologous genes in deep subseafloor sedimentary metagenomes.</title>
        <authorList>
            <person name="Kawai M."/>
            <person name="Futagami T."/>
            <person name="Toyoda A."/>
            <person name="Takaki Y."/>
            <person name="Nishi S."/>
            <person name="Hori S."/>
            <person name="Arai W."/>
            <person name="Tsubouchi T."/>
            <person name="Morono Y."/>
            <person name="Uchiyama I."/>
            <person name="Ito T."/>
            <person name="Fujiyama A."/>
            <person name="Inagaki F."/>
            <person name="Takami H."/>
        </authorList>
    </citation>
    <scope>NUCLEOTIDE SEQUENCE</scope>
    <source>
        <strain evidence="2">Expedition CK06-06</strain>
    </source>
</reference>
<dbReference type="Gene3D" id="3.50.90.10">
    <property type="entry name" value="YerB-like"/>
    <property type="match status" value="1"/>
</dbReference>
<accession>X0YG49</accession>
<dbReference type="EMBL" id="BARS01055490">
    <property type="protein sequence ID" value="GAG46197.1"/>
    <property type="molecule type" value="Genomic_DNA"/>
</dbReference>
<proteinExistence type="predicted"/>
<dbReference type="InterPro" id="IPR035328">
    <property type="entry name" value="DUF3048_C"/>
</dbReference>
<dbReference type="Pfam" id="PF17479">
    <property type="entry name" value="DUF3048_C"/>
    <property type="match status" value="1"/>
</dbReference>
<dbReference type="InterPro" id="IPR023158">
    <property type="entry name" value="YerB-like_sf"/>
</dbReference>
<organism evidence="2">
    <name type="scientific">marine sediment metagenome</name>
    <dbReference type="NCBI Taxonomy" id="412755"/>
    <lineage>
        <taxon>unclassified sequences</taxon>
        <taxon>metagenomes</taxon>
        <taxon>ecological metagenomes</taxon>
    </lineage>
</organism>
<protein>
    <recommendedName>
        <fullName evidence="1">DUF3048 domain-containing protein</fullName>
    </recommendedName>
</protein>
<sequence length="127" mass="14541">ETGYMAIPYNSNYTVSYKYLPESMKYLRFMNGEPHIDSKTKEQLAVDNIIIQFAETKIIDQEGRLAVDFVGKGTGLLFFKGNSAEITWEKPDLRARTLFLDKDGNRIALTLGNVWIQIVPSDLKIQY</sequence>
<name>X0YG49_9ZZZZ</name>
<evidence type="ECO:0000259" key="1">
    <source>
        <dbReference type="Pfam" id="PF17479"/>
    </source>
</evidence>